<dbReference type="CDD" id="cd00093">
    <property type="entry name" value="HTH_XRE"/>
    <property type="match status" value="1"/>
</dbReference>
<dbReference type="AlphaFoldDB" id="A0A8J8SBE0"/>
<reference evidence="3 4" key="1">
    <citation type="submission" date="2020-07" db="EMBL/GenBank/DDBJ databases">
        <title>Vallitalea guaymasensis genome.</title>
        <authorList>
            <person name="Postec A."/>
        </authorList>
    </citation>
    <scope>NUCLEOTIDE SEQUENCE [LARGE SCALE GENOMIC DNA]</scope>
    <source>
        <strain evidence="3 4">Ra1766G1</strain>
    </source>
</reference>
<dbReference type="InterPro" id="IPR001387">
    <property type="entry name" value="Cro/C1-type_HTH"/>
</dbReference>
<dbReference type="RefSeq" id="WP_212692510.1">
    <property type="nucleotide sequence ID" value="NZ_CP058561.1"/>
</dbReference>
<feature type="domain" description="HTH cro/C1-type" evidence="2">
    <location>
        <begin position="7"/>
        <end position="62"/>
    </location>
</feature>
<evidence type="ECO:0000313" key="4">
    <source>
        <dbReference type="Proteomes" id="UP000677305"/>
    </source>
</evidence>
<keyword evidence="4" id="KW-1185">Reference proteome</keyword>
<dbReference type="PANTHER" id="PTHR46558:SF11">
    <property type="entry name" value="HTH-TYPE TRANSCRIPTIONAL REGULATOR XRE"/>
    <property type="match status" value="1"/>
</dbReference>
<dbReference type="Pfam" id="PF01381">
    <property type="entry name" value="HTH_3"/>
    <property type="match status" value="1"/>
</dbReference>
<proteinExistence type="predicted"/>
<dbReference type="PANTHER" id="PTHR46558">
    <property type="entry name" value="TRACRIPTIONAL REGULATORY PROTEIN-RELATED-RELATED"/>
    <property type="match status" value="1"/>
</dbReference>
<dbReference type="InterPro" id="IPR010982">
    <property type="entry name" value="Lambda_DNA-bd_dom_sf"/>
</dbReference>
<evidence type="ECO:0000256" key="1">
    <source>
        <dbReference type="ARBA" id="ARBA00023125"/>
    </source>
</evidence>
<accession>A0A8J8SBE0</accession>
<dbReference type="Gene3D" id="1.10.260.40">
    <property type="entry name" value="lambda repressor-like DNA-binding domains"/>
    <property type="match status" value="1"/>
</dbReference>
<evidence type="ECO:0000259" key="2">
    <source>
        <dbReference type="PROSITE" id="PS50943"/>
    </source>
</evidence>
<protein>
    <submittedName>
        <fullName evidence="3">Helix-turn-helix transcriptional regulator</fullName>
    </submittedName>
</protein>
<dbReference type="KEGG" id="vgu:HYG85_04720"/>
<organism evidence="3 4">
    <name type="scientific">Vallitalea guaymasensis</name>
    <dbReference type="NCBI Taxonomy" id="1185412"/>
    <lineage>
        <taxon>Bacteria</taxon>
        <taxon>Bacillati</taxon>
        <taxon>Bacillota</taxon>
        <taxon>Clostridia</taxon>
        <taxon>Lachnospirales</taxon>
        <taxon>Vallitaleaceae</taxon>
        <taxon>Vallitalea</taxon>
    </lineage>
</organism>
<dbReference type="Proteomes" id="UP000677305">
    <property type="component" value="Chromosome"/>
</dbReference>
<name>A0A8J8SBE0_9FIRM</name>
<dbReference type="GO" id="GO:0003677">
    <property type="term" value="F:DNA binding"/>
    <property type="evidence" value="ECO:0007669"/>
    <property type="project" value="UniProtKB-KW"/>
</dbReference>
<dbReference type="EMBL" id="CP058561">
    <property type="protein sequence ID" value="QUH28256.1"/>
    <property type="molecule type" value="Genomic_DNA"/>
</dbReference>
<keyword evidence="1" id="KW-0238">DNA-binding</keyword>
<dbReference type="SMART" id="SM00530">
    <property type="entry name" value="HTH_XRE"/>
    <property type="match status" value="1"/>
</dbReference>
<dbReference type="SUPFAM" id="SSF47413">
    <property type="entry name" value="lambda repressor-like DNA-binding domains"/>
    <property type="match status" value="1"/>
</dbReference>
<sequence>MEIGERIKKRRKDLNMSQEELAFKLGYKSRSSINKIEKSGRDLPQSKIKTIADVLGVTPSYIMGWEDSSNTKLDTTKTIATDATADLTKEEQEKVIKYIKFIKSQRK</sequence>
<evidence type="ECO:0000313" key="3">
    <source>
        <dbReference type="EMBL" id="QUH28256.1"/>
    </source>
</evidence>
<dbReference type="PROSITE" id="PS50943">
    <property type="entry name" value="HTH_CROC1"/>
    <property type="match status" value="1"/>
</dbReference>
<gene>
    <name evidence="3" type="ORF">HYG85_04720</name>
</gene>